<dbReference type="PANTHER" id="PTHR21139:SF42">
    <property type="entry name" value="TRIOSEPHOSPHATE ISOMERASE"/>
    <property type="match status" value="1"/>
</dbReference>
<proteinExistence type="inferred from homology"/>
<keyword evidence="3 7" id="KW-0312">Gluconeogenesis</keyword>
<evidence type="ECO:0000256" key="1">
    <source>
        <dbReference type="ARBA" id="ARBA00004939"/>
    </source>
</evidence>
<dbReference type="Gene3D" id="3.20.20.70">
    <property type="entry name" value="Aldolase class I"/>
    <property type="match status" value="1"/>
</dbReference>
<evidence type="ECO:0000256" key="4">
    <source>
        <dbReference type="ARBA" id="ARBA00022490"/>
    </source>
</evidence>
<evidence type="ECO:0000256" key="6">
    <source>
        <dbReference type="ARBA" id="ARBA00023235"/>
    </source>
</evidence>
<evidence type="ECO:0000256" key="2">
    <source>
        <dbReference type="ARBA" id="ARBA00007422"/>
    </source>
</evidence>
<feature type="binding site" evidence="7">
    <location>
        <begin position="230"/>
        <end position="231"/>
    </location>
    <ligand>
        <name>substrate</name>
    </ligand>
</feature>
<comment type="pathway">
    <text evidence="7 8">Carbohydrate biosynthesis; gluconeogenesis.</text>
</comment>
<keyword evidence="5 7" id="KW-0324">Glycolysis</keyword>
<comment type="pathway">
    <text evidence="1">Carbohydrate metabolism; erythritol degradation.</text>
</comment>
<dbReference type="Pfam" id="PF00121">
    <property type="entry name" value="TIM"/>
    <property type="match status" value="1"/>
</dbReference>
<evidence type="ECO:0000256" key="8">
    <source>
        <dbReference type="RuleBase" id="RU363013"/>
    </source>
</evidence>
<evidence type="ECO:0000313" key="10">
    <source>
        <dbReference type="Proteomes" id="UP001626537"/>
    </source>
</evidence>
<gene>
    <name evidence="7 9" type="primary">tpiA</name>
    <name evidence="9" type="ORF">R0135_08715</name>
</gene>
<sequence length="246" mass="26005">MRQPLVIANWKMHGKRAFNQALVEAFLGLLEEHRAECVLCPPFAYLGQLAELLRSSDVMLGGQDCSHIAEGAYTGEVSAEMLDDCGCQWVIVGHSERRQYHQESDALVAAKLSMAQRAGLTPVLCVGETQEQRETGEAQDVVKAQLLGALGDLPDLQGLAIAYEPVWAIGTGLTASPEQAQDMHAFIRDVVTGLDATHASGLRLLYGGSVKAGNAAELFAQADIDGALVGGASLDAEAFAAIVCAA</sequence>
<name>A0ABZ0HXC0_9GAMM</name>
<accession>A0ABZ0HXC0</accession>
<dbReference type="EMBL" id="CP136864">
    <property type="protein sequence ID" value="WOJ91873.1"/>
    <property type="molecule type" value="Genomic_DNA"/>
</dbReference>
<keyword evidence="4 7" id="KW-0963">Cytoplasm</keyword>
<evidence type="ECO:0000313" key="9">
    <source>
        <dbReference type="EMBL" id="WOJ91873.1"/>
    </source>
</evidence>
<feature type="binding site" evidence="7">
    <location>
        <position position="209"/>
    </location>
    <ligand>
        <name>substrate</name>
    </ligand>
</feature>
<dbReference type="Proteomes" id="UP001626537">
    <property type="component" value="Chromosome"/>
</dbReference>
<feature type="active site" description="Proton acceptor" evidence="7">
    <location>
        <position position="164"/>
    </location>
</feature>
<dbReference type="InterPro" id="IPR035990">
    <property type="entry name" value="TIM_sf"/>
</dbReference>
<comment type="catalytic activity">
    <reaction evidence="7 8">
        <text>D-glyceraldehyde 3-phosphate = dihydroxyacetone phosphate</text>
        <dbReference type="Rhea" id="RHEA:18585"/>
        <dbReference type="ChEBI" id="CHEBI:57642"/>
        <dbReference type="ChEBI" id="CHEBI:59776"/>
        <dbReference type="EC" id="5.3.1.1"/>
    </reaction>
</comment>
<feature type="binding site" evidence="7">
    <location>
        <position position="170"/>
    </location>
    <ligand>
        <name>substrate</name>
    </ligand>
</feature>
<dbReference type="PROSITE" id="PS00171">
    <property type="entry name" value="TIM_1"/>
    <property type="match status" value="1"/>
</dbReference>
<keyword evidence="10" id="KW-1185">Reference proteome</keyword>
<comment type="function">
    <text evidence="7">Involved in the gluconeogenesis. Catalyzes stereospecifically the conversion of dihydroxyacetone phosphate (DHAP) to D-glyceraldehyde-3-phosphate (G3P).</text>
</comment>
<keyword evidence="6 7" id="KW-0413">Isomerase</keyword>
<protein>
    <recommendedName>
        <fullName evidence="7 8">Triosephosphate isomerase</fullName>
        <shortName evidence="7">TIM</shortName>
        <shortName evidence="7">TPI</shortName>
        <ecNumber evidence="7 8">5.3.1.1</ecNumber>
    </recommendedName>
    <alternativeName>
        <fullName evidence="7">Triose-phosphate isomerase</fullName>
    </alternativeName>
</protein>
<dbReference type="HAMAP" id="MF_00147_B">
    <property type="entry name" value="TIM_B"/>
    <property type="match status" value="1"/>
</dbReference>
<dbReference type="InterPro" id="IPR000652">
    <property type="entry name" value="Triosephosphate_isomerase"/>
</dbReference>
<feature type="binding site" evidence="7">
    <location>
        <begin position="9"/>
        <end position="11"/>
    </location>
    <ligand>
        <name>substrate</name>
    </ligand>
</feature>
<reference evidence="9 10" key="1">
    <citation type="submission" date="2023-10" db="EMBL/GenBank/DDBJ databases">
        <title>Two novel species belonging to the OM43/NOR5 clade.</title>
        <authorList>
            <person name="Park M."/>
        </authorList>
    </citation>
    <scope>NUCLEOTIDE SEQUENCE [LARGE SCALE GENOMIC DNA]</scope>
    <source>
        <strain evidence="9 10">IMCC43200</strain>
    </source>
</reference>
<comment type="similarity">
    <text evidence="2 7 8">Belongs to the triosephosphate isomerase family.</text>
</comment>
<feature type="active site" description="Electrophile" evidence="7">
    <location>
        <position position="94"/>
    </location>
</feature>
<comment type="pathway">
    <text evidence="7 8">Carbohydrate degradation; glycolysis; D-glyceraldehyde 3-phosphate from glycerone phosphate: step 1/1.</text>
</comment>
<evidence type="ECO:0000256" key="7">
    <source>
        <dbReference type="HAMAP-Rule" id="MF_00147"/>
    </source>
</evidence>
<dbReference type="PANTHER" id="PTHR21139">
    <property type="entry name" value="TRIOSEPHOSPHATE ISOMERASE"/>
    <property type="match status" value="1"/>
</dbReference>
<dbReference type="CDD" id="cd00311">
    <property type="entry name" value="TIM"/>
    <property type="match status" value="1"/>
</dbReference>
<dbReference type="InterPro" id="IPR022896">
    <property type="entry name" value="TrioseP_Isoase_bac/euk"/>
</dbReference>
<dbReference type="RefSeq" id="WP_407346434.1">
    <property type="nucleotide sequence ID" value="NZ_CP136864.1"/>
</dbReference>
<dbReference type="EC" id="5.3.1.1" evidence="7 8"/>
<dbReference type="SUPFAM" id="SSF51351">
    <property type="entry name" value="Triosephosphate isomerase (TIM)"/>
    <property type="match status" value="1"/>
</dbReference>
<dbReference type="GO" id="GO:0004807">
    <property type="term" value="F:triose-phosphate isomerase activity"/>
    <property type="evidence" value="ECO:0007669"/>
    <property type="project" value="UniProtKB-EC"/>
</dbReference>
<comment type="subunit">
    <text evidence="7 8">Homodimer.</text>
</comment>
<dbReference type="NCBIfam" id="TIGR00419">
    <property type="entry name" value="tim"/>
    <property type="match status" value="1"/>
</dbReference>
<evidence type="ECO:0000256" key="3">
    <source>
        <dbReference type="ARBA" id="ARBA00022432"/>
    </source>
</evidence>
<dbReference type="InterPro" id="IPR013785">
    <property type="entry name" value="Aldolase_TIM"/>
</dbReference>
<dbReference type="PROSITE" id="PS51440">
    <property type="entry name" value="TIM_2"/>
    <property type="match status" value="1"/>
</dbReference>
<dbReference type="InterPro" id="IPR020861">
    <property type="entry name" value="Triosephosphate_isomerase_AS"/>
</dbReference>
<evidence type="ECO:0000256" key="5">
    <source>
        <dbReference type="ARBA" id="ARBA00023152"/>
    </source>
</evidence>
<comment type="subcellular location">
    <subcellularLocation>
        <location evidence="7 8">Cytoplasm</location>
    </subcellularLocation>
</comment>
<organism evidence="9 10">
    <name type="scientific">Congregibacter variabilis</name>
    <dbReference type="NCBI Taxonomy" id="3081200"/>
    <lineage>
        <taxon>Bacteria</taxon>
        <taxon>Pseudomonadati</taxon>
        <taxon>Pseudomonadota</taxon>
        <taxon>Gammaproteobacteria</taxon>
        <taxon>Cellvibrionales</taxon>
        <taxon>Halieaceae</taxon>
        <taxon>Congregibacter</taxon>
    </lineage>
</organism>